<evidence type="ECO:0000313" key="2">
    <source>
        <dbReference type="EMBL" id="GGK63210.1"/>
    </source>
</evidence>
<comment type="caution">
    <text evidence="2">The sequence shown here is derived from an EMBL/GenBank/DDBJ whole genome shotgun (WGS) entry which is preliminary data.</text>
</comment>
<proteinExistence type="predicted"/>
<dbReference type="InterPro" id="IPR009081">
    <property type="entry name" value="PP-bd_ACP"/>
</dbReference>
<evidence type="ECO:0000313" key="3">
    <source>
        <dbReference type="Proteomes" id="UP000612956"/>
    </source>
</evidence>
<dbReference type="AlphaFoldDB" id="A0A917QQ63"/>
<accession>A0A917QQ63</accession>
<dbReference type="InterPro" id="IPR036736">
    <property type="entry name" value="ACP-like_sf"/>
</dbReference>
<reference evidence="2" key="2">
    <citation type="submission" date="2020-09" db="EMBL/GenBank/DDBJ databases">
        <authorList>
            <person name="Sun Q."/>
            <person name="Zhou Y."/>
        </authorList>
    </citation>
    <scope>NUCLEOTIDE SEQUENCE</scope>
    <source>
        <strain evidence="2">CGMCC 4.7278</strain>
    </source>
</reference>
<reference evidence="2" key="1">
    <citation type="journal article" date="2014" name="Int. J. Syst. Evol. Microbiol.">
        <title>Complete genome sequence of Corynebacterium casei LMG S-19264T (=DSM 44701T), isolated from a smear-ripened cheese.</title>
        <authorList>
            <consortium name="US DOE Joint Genome Institute (JGI-PGF)"/>
            <person name="Walter F."/>
            <person name="Albersmeier A."/>
            <person name="Kalinowski J."/>
            <person name="Ruckert C."/>
        </authorList>
    </citation>
    <scope>NUCLEOTIDE SEQUENCE</scope>
    <source>
        <strain evidence="2">CGMCC 4.7278</strain>
    </source>
</reference>
<dbReference type="Proteomes" id="UP000612956">
    <property type="component" value="Unassembled WGS sequence"/>
</dbReference>
<gene>
    <name evidence="2" type="ORF">GCM10011591_39340</name>
</gene>
<dbReference type="Pfam" id="PF00550">
    <property type="entry name" value="PP-binding"/>
    <property type="match status" value="1"/>
</dbReference>
<organism evidence="2 3">
    <name type="scientific">Nocardia camponoti</name>
    <dbReference type="NCBI Taxonomy" id="1616106"/>
    <lineage>
        <taxon>Bacteria</taxon>
        <taxon>Bacillati</taxon>
        <taxon>Actinomycetota</taxon>
        <taxon>Actinomycetes</taxon>
        <taxon>Mycobacteriales</taxon>
        <taxon>Nocardiaceae</taxon>
        <taxon>Nocardia</taxon>
    </lineage>
</organism>
<evidence type="ECO:0000259" key="1">
    <source>
        <dbReference type="PROSITE" id="PS50075"/>
    </source>
</evidence>
<dbReference type="EMBL" id="BMMW01000004">
    <property type="protein sequence ID" value="GGK63210.1"/>
    <property type="molecule type" value="Genomic_DNA"/>
</dbReference>
<dbReference type="Gene3D" id="1.10.1200.10">
    <property type="entry name" value="ACP-like"/>
    <property type="match status" value="2"/>
</dbReference>
<protein>
    <recommendedName>
        <fullName evidence="1">Carrier domain-containing protein</fullName>
    </recommendedName>
</protein>
<keyword evidence="3" id="KW-1185">Reference proteome</keyword>
<dbReference type="SUPFAM" id="SSF47336">
    <property type="entry name" value="ACP-like"/>
    <property type="match status" value="2"/>
</dbReference>
<name>A0A917QQ63_9NOCA</name>
<sequence length="191" mass="20437">MVADSPTVQKVVQQLLTELTGAPPETEYQSTARLGAELGIDSVGLVFLFSRIAEETSVTPVDYVVRTVGDVERIVTHCLANAAASRNGSSSDPSLGSVDESQRSVEAKLSELVRDVAGDKLSGPIDSQMPLADLGLDSQTIVALFVHVERVFAVKFDLDTPPSCFESIARMAEYLRSDKMSSAAVASMEEK</sequence>
<feature type="domain" description="Carrier" evidence="1">
    <location>
        <begin position="100"/>
        <end position="179"/>
    </location>
</feature>
<dbReference type="PROSITE" id="PS50075">
    <property type="entry name" value="CARRIER"/>
    <property type="match status" value="1"/>
</dbReference>